<evidence type="ECO:0000313" key="3">
    <source>
        <dbReference type="Proteomes" id="UP000274483"/>
    </source>
</evidence>
<reference evidence="2 3" key="1">
    <citation type="submission" date="2018-11" db="EMBL/GenBank/DDBJ databases">
        <title>Proposal to divide the Flavobacteriaceae and reorganize its genera based on Amino Acid Identity values calculated from whole genome sequences.</title>
        <authorList>
            <person name="Nicholson A.C."/>
            <person name="Gulvik C.A."/>
            <person name="Whitney A.M."/>
            <person name="Humrighouse B.W."/>
            <person name="Bell M."/>
            <person name="Holmes B."/>
            <person name="Steigerwalt A.G."/>
            <person name="Villarma A."/>
            <person name="Sheth M."/>
            <person name="Batra D."/>
            <person name="Pryor J."/>
            <person name="Bernardet J.-F."/>
            <person name="Hugo C."/>
            <person name="Kampfer P."/>
            <person name="Newman J.D."/>
            <person name="McQuiston J.R."/>
        </authorList>
    </citation>
    <scope>NUCLEOTIDE SEQUENCE [LARGE SCALE GENOMIC DNA]</scope>
    <source>
        <strain evidence="2 3">H3001</strain>
    </source>
</reference>
<evidence type="ECO:0000313" key="2">
    <source>
        <dbReference type="EMBL" id="AZI68265.1"/>
    </source>
</evidence>
<organism evidence="2 3">
    <name type="scientific">Kaistella daneshvariae</name>
    <dbReference type="NCBI Taxonomy" id="2487074"/>
    <lineage>
        <taxon>Bacteria</taxon>
        <taxon>Pseudomonadati</taxon>
        <taxon>Bacteroidota</taxon>
        <taxon>Flavobacteriia</taxon>
        <taxon>Flavobacteriales</taxon>
        <taxon>Weeksellaceae</taxon>
        <taxon>Chryseobacterium group</taxon>
        <taxon>Kaistella</taxon>
    </lineage>
</organism>
<evidence type="ECO:0000256" key="1">
    <source>
        <dbReference type="ARBA" id="ARBA00022729"/>
    </source>
</evidence>
<name>A0ABM7CB74_9FLAO</name>
<accession>A0ABM7CB74</accession>
<dbReference type="InterPro" id="IPR026444">
    <property type="entry name" value="Secre_tail"/>
</dbReference>
<dbReference type="NCBIfam" id="TIGR04183">
    <property type="entry name" value="Por_Secre_tail"/>
    <property type="match status" value="1"/>
</dbReference>
<proteinExistence type="predicted"/>
<keyword evidence="1" id="KW-0732">Signal</keyword>
<sequence>MITLTSGGNLLQTNPAKNTYSGTGAFKVESPNMRLENGAVNMDYVYWSSPVAGQNIAAFSPGTPTRNLLQYTEKTDYFATTPDVVFKPAKGYALRAETTGVATGVYTKTYVFTGAPNNGFFGAAVTKTGNGYNLVGNPYPSAINFDILQANNAALIDGILYRWNNKVDTPPVQQGSAYNQSNYVTYSSLGGENPSLSGNIAVGMGFIVRSKASGTLNFENTYTGGQQLRGATAATFYKKEISDKNRFWLALTSPENLYKTQLIGYVDGASDGRDSDYDAAVLSMGPNQFYSVLGDDKLVIQGKSSDFKVSDKIMLGAKIASKGQYSISVLQPEGIFSSTQKIYLKDHQLNTITDLSAESYTFMGEVGPSENRFEIVYQAAALSTDNVAKDGLVVYKDGNIFFVKGGKKIKTAEVFDASGRLVKMAAASGDNLEIPAESFVSGFYVLIVKYDDGAVKTKKILK</sequence>
<keyword evidence="3" id="KW-1185">Reference proteome</keyword>
<dbReference type="Proteomes" id="UP000274483">
    <property type="component" value="Chromosome"/>
</dbReference>
<dbReference type="EMBL" id="CP034158">
    <property type="protein sequence ID" value="AZI68265.1"/>
    <property type="molecule type" value="Genomic_DNA"/>
</dbReference>
<protein>
    <submittedName>
        <fullName evidence="2">T9SS C-terminal target domain-containing protein</fullName>
    </submittedName>
</protein>
<gene>
    <name evidence="2" type="ORF">EIB71_02365</name>
</gene>